<name>A0A7R9GP03_TIMCR</name>
<gene>
    <name evidence="1" type="ORF">TCEB3V08_LOCUS220</name>
</gene>
<evidence type="ECO:0000313" key="1">
    <source>
        <dbReference type="EMBL" id="CAD7392185.1"/>
    </source>
</evidence>
<accession>A0A7R9GP03</accession>
<protein>
    <submittedName>
        <fullName evidence="1">Uncharacterized protein</fullName>
    </submittedName>
</protein>
<proteinExistence type="predicted"/>
<reference evidence="1" key="1">
    <citation type="submission" date="2020-11" db="EMBL/GenBank/DDBJ databases">
        <authorList>
            <person name="Tran Van P."/>
        </authorList>
    </citation>
    <scope>NUCLEOTIDE SEQUENCE</scope>
</reference>
<organism evidence="1">
    <name type="scientific">Timema cristinae</name>
    <name type="common">Walking stick</name>
    <dbReference type="NCBI Taxonomy" id="61476"/>
    <lineage>
        <taxon>Eukaryota</taxon>
        <taxon>Metazoa</taxon>
        <taxon>Ecdysozoa</taxon>
        <taxon>Arthropoda</taxon>
        <taxon>Hexapoda</taxon>
        <taxon>Insecta</taxon>
        <taxon>Pterygota</taxon>
        <taxon>Neoptera</taxon>
        <taxon>Polyneoptera</taxon>
        <taxon>Phasmatodea</taxon>
        <taxon>Timematodea</taxon>
        <taxon>Timematoidea</taxon>
        <taxon>Timematidae</taxon>
        <taxon>Timema</taxon>
    </lineage>
</organism>
<sequence>MSPAFAGHKLESVMDVCETNMRQMVPATFHTTQGLLLDGKVYQDNATRRRPARTAVTSQVYGQTGSLCFINFGFVNQIDGDDKAENKAKKGDLKEAESVKNVGGKGNHHYIACPLHRVFGTNTLQVHHVTFTPPLYTQIYSDDSGPDSQLRFTLTSDSHFEVRADCKVSGTDSHLRLPYEAYGALSKRLPATVAGVARLWPQQAMMTLATCDSRMSRKHCSFHQCCDTSRHRLVSQTKLKLRMRKDCDSSRRLPTCEVAALRLIKSFGHRERWSKKNRDPKTPSALRPTAFLESFPWEYKCVLDSKNYVYPIISCPGLSPWLQIRHTRLDNQPGNRQWHEQGQAIGKPSCKTTLSTPGWDSNPDIPVIGSLVYCKSDALDHVATKTGRDDGALGSLLLKATYGVAGGGRKKLQDRLVYETKRSHANLIQN</sequence>
<dbReference type="AlphaFoldDB" id="A0A7R9GP03"/>
<dbReference type="EMBL" id="OC316502">
    <property type="protein sequence ID" value="CAD7392185.1"/>
    <property type="molecule type" value="Genomic_DNA"/>
</dbReference>